<evidence type="ECO:0000256" key="3">
    <source>
        <dbReference type="ARBA" id="ARBA00022723"/>
    </source>
</evidence>
<evidence type="ECO:0000259" key="8">
    <source>
        <dbReference type="PROSITE" id="PS51918"/>
    </source>
</evidence>
<dbReference type="PANTHER" id="PTHR43409">
    <property type="entry name" value="ANAEROBIC MAGNESIUM-PROTOPORPHYRIN IX MONOMETHYL ESTER CYCLASE-RELATED"/>
    <property type="match status" value="1"/>
</dbReference>
<dbReference type="EMBL" id="VWPJ01000015">
    <property type="protein sequence ID" value="KAA5604643.1"/>
    <property type="molecule type" value="Genomic_DNA"/>
</dbReference>
<dbReference type="Proteomes" id="UP000324065">
    <property type="component" value="Unassembled WGS sequence"/>
</dbReference>
<dbReference type="GO" id="GO:0005829">
    <property type="term" value="C:cytosol"/>
    <property type="evidence" value="ECO:0007669"/>
    <property type="project" value="TreeGrafter"/>
</dbReference>
<keyword evidence="4" id="KW-0408">Iron</keyword>
<dbReference type="PROSITE" id="PS51918">
    <property type="entry name" value="RADICAL_SAM"/>
    <property type="match status" value="1"/>
</dbReference>
<dbReference type="Pfam" id="PF04055">
    <property type="entry name" value="Radical_SAM"/>
    <property type="match status" value="1"/>
</dbReference>
<gene>
    <name evidence="9" type="ORF">F1188_14605</name>
</gene>
<dbReference type="InterPro" id="IPR013785">
    <property type="entry name" value="Aldolase_TIM"/>
</dbReference>
<organism evidence="9 10">
    <name type="scientific">Roseospira marina</name>
    <dbReference type="NCBI Taxonomy" id="140057"/>
    <lineage>
        <taxon>Bacteria</taxon>
        <taxon>Pseudomonadati</taxon>
        <taxon>Pseudomonadota</taxon>
        <taxon>Alphaproteobacteria</taxon>
        <taxon>Rhodospirillales</taxon>
        <taxon>Rhodospirillaceae</taxon>
        <taxon>Roseospira</taxon>
    </lineage>
</organism>
<reference evidence="9 10" key="1">
    <citation type="submission" date="2019-09" db="EMBL/GenBank/DDBJ databases">
        <title>Genome sequence of Roseospira marina, one of the more divergent members of the non-sulfur purple photosynthetic bacterial family, the Rhodospirillaceae.</title>
        <authorList>
            <person name="Meyer T."/>
            <person name="Kyndt J."/>
        </authorList>
    </citation>
    <scope>NUCLEOTIDE SEQUENCE [LARGE SCALE GENOMIC DNA]</scope>
    <source>
        <strain evidence="9 10">DSM 15113</strain>
    </source>
</reference>
<dbReference type="SMART" id="SM00729">
    <property type="entry name" value="Elp3"/>
    <property type="match status" value="1"/>
</dbReference>
<dbReference type="PANTHER" id="PTHR43409:SF13">
    <property type="entry name" value="ANAEROBIC MAGNESIUM-PROTOPORPHYRIN IX MONOMETHYL ESTER CYCLASE"/>
    <property type="match status" value="1"/>
</dbReference>
<protein>
    <submittedName>
        <fullName evidence="9">Radical SAM protein</fullName>
    </submittedName>
</protein>
<dbReference type="GO" id="GO:0003824">
    <property type="term" value="F:catalytic activity"/>
    <property type="evidence" value="ECO:0007669"/>
    <property type="project" value="InterPro"/>
</dbReference>
<evidence type="ECO:0000256" key="2">
    <source>
        <dbReference type="ARBA" id="ARBA00022691"/>
    </source>
</evidence>
<dbReference type="OrthoDB" id="9801424at2"/>
<evidence type="ECO:0000256" key="1">
    <source>
        <dbReference type="ARBA" id="ARBA00001966"/>
    </source>
</evidence>
<evidence type="ECO:0000256" key="5">
    <source>
        <dbReference type="ARBA" id="ARBA00023014"/>
    </source>
</evidence>
<dbReference type="GO" id="GO:0031419">
    <property type="term" value="F:cobalamin binding"/>
    <property type="evidence" value="ECO:0007669"/>
    <property type="project" value="InterPro"/>
</dbReference>
<dbReference type="AlphaFoldDB" id="A0A5M6I8W9"/>
<evidence type="ECO:0000256" key="4">
    <source>
        <dbReference type="ARBA" id="ARBA00023004"/>
    </source>
</evidence>
<comment type="cofactor">
    <cofactor evidence="1">
        <name>[4Fe-4S] cluster</name>
        <dbReference type="ChEBI" id="CHEBI:49883"/>
    </cofactor>
</comment>
<sequence>MRIVLANVPHPAIGSRSAKDHLPPLGLLAVGGPLIDAGHDVRLIDADRDNTPLPALIRTIARAAPDAVLFGHSGSASAHPVIAAVARGVADVCPGVPVVYGGVYPTYHWREILTDEPYVTAIVRGEGEETIVRLMAALERAPDRTALAAIRGLAFRGPEGPFATRPAPLIRDLESYRVGWELIDPARYRSWGGLRAVAVQFSRGCPQDGPHCGQHGFWTQWRHRDPVRFAQELAWLHREHGVRVITFADETPSASRAVWRTFLEALIAENVDLILVGSTRADDIVRDADLLPLYKQAGWTRFLLAVGHTGPDTRARIGTGGSSGTDRAAIRLLRQHGILSMATSVVGCAEERDRDHWRGLRRLLALDPDQIQMLYVTPHRWTPFARDAADRRVIQTDRTRWDGKHQVLDTRHMAPWRVLLWVKLKEAVLQGRPRALARVLFHPDPGLRRAMRWYTGIGFRMWIYDLARFMVERRTRRGPTLAAFQGTPHETHAAAMETPAERIHERAVVLIPKHPRRRPTGGVVGPKREAQAD</sequence>
<evidence type="ECO:0000256" key="6">
    <source>
        <dbReference type="SAM" id="MobiDB-lite"/>
    </source>
</evidence>
<dbReference type="Gene3D" id="3.40.50.280">
    <property type="entry name" value="Cobalamin-binding domain"/>
    <property type="match status" value="1"/>
</dbReference>
<dbReference type="InterPro" id="IPR007197">
    <property type="entry name" value="rSAM"/>
</dbReference>
<evidence type="ECO:0000313" key="10">
    <source>
        <dbReference type="Proteomes" id="UP000324065"/>
    </source>
</evidence>
<dbReference type="CDD" id="cd02068">
    <property type="entry name" value="radical_SAM_B12_BD"/>
    <property type="match status" value="1"/>
</dbReference>
<proteinExistence type="predicted"/>
<dbReference type="Pfam" id="PF02310">
    <property type="entry name" value="B12-binding"/>
    <property type="match status" value="1"/>
</dbReference>
<name>A0A5M6I8W9_9PROT</name>
<dbReference type="Gene3D" id="3.20.20.70">
    <property type="entry name" value="Aldolase class I"/>
    <property type="match status" value="1"/>
</dbReference>
<keyword evidence="5" id="KW-0411">Iron-sulfur</keyword>
<dbReference type="InterPro" id="IPR006158">
    <property type="entry name" value="Cobalamin-bd"/>
</dbReference>
<dbReference type="SUPFAM" id="SSF102114">
    <property type="entry name" value="Radical SAM enzymes"/>
    <property type="match status" value="1"/>
</dbReference>
<dbReference type="GO" id="GO:0051536">
    <property type="term" value="F:iron-sulfur cluster binding"/>
    <property type="evidence" value="ECO:0007669"/>
    <property type="project" value="UniProtKB-KW"/>
</dbReference>
<dbReference type="RefSeq" id="WP_150063182.1">
    <property type="nucleotide sequence ID" value="NZ_JACHII010000011.1"/>
</dbReference>
<accession>A0A5M6I8W9</accession>
<feature type="domain" description="Radical SAM core" evidence="8">
    <location>
        <begin position="191"/>
        <end position="411"/>
    </location>
</feature>
<keyword evidence="2" id="KW-0949">S-adenosyl-L-methionine</keyword>
<dbReference type="InterPro" id="IPR006638">
    <property type="entry name" value="Elp3/MiaA/NifB-like_rSAM"/>
</dbReference>
<keyword evidence="3" id="KW-0479">Metal-binding</keyword>
<evidence type="ECO:0000259" key="7">
    <source>
        <dbReference type="PROSITE" id="PS51332"/>
    </source>
</evidence>
<keyword evidence="10" id="KW-1185">Reference proteome</keyword>
<dbReference type="InterPro" id="IPR051198">
    <property type="entry name" value="BchE-like"/>
</dbReference>
<feature type="region of interest" description="Disordered" evidence="6">
    <location>
        <begin position="514"/>
        <end position="533"/>
    </location>
</feature>
<evidence type="ECO:0000313" key="9">
    <source>
        <dbReference type="EMBL" id="KAA5604643.1"/>
    </source>
</evidence>
<dbReference type="InterPro" id="IPR058240">
    <property type="entry name" value="rSAM_sf"/>
</dbReference>
<dbReference type="PROSITE" id="PS51332">
    <property type="entry name" value="B12_BINDING"/>
    <property type="match status" value="1"/>
</dbReference>
<comment type="caution">
    <text evidence="9">The sequence shown here is derived from an EMBL/GenBank/DDBJ whole genome shotgun (WGS) entry which is preliminary data.</text>
</comment>
<feature type="domain" description="B12-binding" evidence="7">
    <location>
        <begin position="9"/>
        <end position="145"/>
    </location>
</feature>
<dbReference type="GO" id="GO:0046872">
    <property type="term" value="F:metal ion binding"/>
    <property type="evidence" value="ECO:0007669"/>
    <property type="project" value="UniProtKB-KW"/>
</dbReference>